<evidence type="ECO:0000256" key="3">
    <source>
        <dbReference type="ARBA" id="ARBA00022729"/>
    </source>
</evidence>
<dbReference type="EMBL" id="CM008047">
    <property type="protein sequence ID" value="PAN10271.1"/>
    <property type="molecule type" value="Genomic_DNA"/>
</dbReference>
<feature type="chain" id="PRO_5015609424" description="Rapid ALkalinization Factor" evidence="5">
    <location>
        <begin position="30"/>
        <end position="74"/>
    </location>
</feature>
<name>A0A2S3GX12_9POAL</name>
<feature type="signal peptide" evidence="5">
    <location>
        <begin position="1"/>
        <end position="29"/>
    </location>
</feature>
<comment type="similarity">
    <text evidence="1">Belongs to the plant rapid alkalinization factor (RALF) family.</text>
</comment>
<dbReference type="Pfam" id="PF05498">
    <property type="entry name" value="RALF"/>
    <property type="match status" value="1"/>
</dbReference>
<protein>
    <recommendedName>
        <fullName evidence="7">Rapid ALkalinization Factor</fullName>
    </recommendedName>
</protein>
<keyword evidence="3 5" id="KW-0732">Signal</keyword>
<sequence length="74" mass="7816">MIGAKAKLNMTDLGMSLVVAFLLLSGAAAMEGMIGYRAIDADEPPGKNPALFHPGDIANKYTRGCETSEECRGK</sequence>
<dbReference type="AlphaFoldDB" id="A0A2S3GX12"/>
<organism evidence="6">
    <name type="scientific">Panicum hallii</name>
    <dbReference type="NCBI Taxonomy" id="206008"/>
    <lineage>
        <taxon>Eukaryota</taxon>
        <taxon>Viridiplantae</taxon>
        <taxon>Streptophyta</taxon>
        <taxon>Embryophyta</taxon>
        <taxon>Tracheophyta</taxon>
        <taxon>Spermatophyta</taxon>
        <taxon>Magnoliopsida</taxon>
        <taxon>Liliopsida</taxon>
        <taxon>Poales</taxon>
        <taxon>Poaceae</taxon>
        <taxon>PACMAD clade</taxon>
        <taxon>Panicoideae</taxon>
        <taxon>Panicodae</taxon>
        <taxon>Paniceae</taxon>
        <taxon>Panicinae</taxon>
        <taxon>Panicum</taxon>
        <taxon>Panicum sect. Panicum</taxon>
    </lineage>
</organism>
<dbReference type="Gramene" id="PAN10271">
    <property type="protein sequence ID" value="PAN10271"/>
    <property type="gene ID" value="PAHAL_2G083600"/>
</dbReference>
<proteinExistence type="inferred from homology"/>
<evidence type="ECO:0000256" key="2">
    <source>
        <dbReference type="ARBA" id="ARBA00022702"/>
    </source>
</evidence>
<gene>
    <name evidence="6" type="ORF">PAHAL_2G083600</name>
</gene>
<reference evidence="6" key="1">
    <citation type="submission" date="2018-04" db="EMBL/GenBank/DDBJ databases">
        <title>WGS assembly of Panicum hallii.</title>
        <authorList>
            <person name="Lovell J."/>
            <person name="Jenkins J."/>
            <person name="Lowry D."/>
            <person name="Mamidi S."/>
            <person name="Sreedasyam A."/>
            <person name="Weng X."/>
            <person name="Barry K."/>
            <person name="Bonette J."/>
            <person name="Campitelli B."/>
            <person name="Daum C."/>
            <person name="Gordon S."/>
            <person name="Gould B."/>
            <person name="Lipzen A."/>
            <person name="Macqueen A."/>
            <person name="Palacio-Mejia J."/>
            <person name="Plott C."/>
            <person name="Shakirov E."/>
            <person name="Shu S."/>
            <person name="Yoshinaga Y."/>
            <person name="Zane M."/>
            <person name="Rokhsar D."/>
            <person name="Grimwood J."/>
            <person name="Schmutz J."/>
            <person name="Juenger T."/>
        </authorList>
    </citation>
    <scope>NUCLEOTIDE SEQUENCE [LARGE SCALE GENOMIC DNA]</scope>
    <source>
        <strain evidence="6">FIL2</strain>
    </source>
</reference>
<evidence type="ECO:0000256" key="4">
    <source>
        <dbReference type="ARBA" id="ARBA00023157"/>
    </source>
</evidence>
<evidence type="ECO:0000256" key="1">
    <source>
        <dbReference type="ARBA" id="ARBA00009178"/>
    </source>
</evidence>
<evidence type="ECO:0000313" key="6">
    <source>
        <dbReference type="EMBL" id="PAN10271.1"/>
    </source>
</evidence>
<keyword evidence="2" id="KW-0372">Hormone</keyword>
<dbReference type="Proteomes" id="UP000243499">
    <property type="component" value="Chromosome 2"/>
</dbReference>
<dbReference type="GO" id="GO:0005179">
    <property type="term" value="F:hormone activity"/>
    <property type="evidence" value="ECO:0007669"/>
    <property type="project" value="UniProtKB-KW"/>
</dbReference>
<dbReference type="InterPro" id="IPR008801">
    <property type="entry name" value="RALF"/>
</dbReference>
<accession>A0A2S3GX12</accession>
<keyword evidence="4" id="KW-1015">Disulfide bond</keyword>
<evidence type="ECO:0000256" key="5">
    <source>
        <dbReference type="SAM" id="SignalP"/>
    </source>
</evidence>
<evidence type="ECO:0008006" key="7">
    <source>
        <dbReference type="Google" id="ProtNLM"/>
    </source>
</evidence>